<evidence type="ECO:0000256" key="3">
    <source>
        <dbReference type="SAM" id="MobiDB-lite"/>
    </source>
</evidence>
<dbReference type="Pfam" id="PF04931">
    <property type="entry name" value="DNA_pol_phi"/>
    <property type="match status" value="1"/>
</dbReference>
<evidence type="ECO:0008006" key="6">
    <source>
        <dbReference type="Google" id="ProtNLM"/>
    </source>
</evidence>
<reference evidence="4" key="2">
    <citation type="journal article" date="2022" name="Hortic Res">
        <title>The genome of Dioscorea zingiberensis sheds light on the biosynthesis, origin and evolution of the medicinally important diosgenin saponins.</title>
        <authorList>
            <person name="Li Y."/>
            <person name="Tan C."/>
            <person name="Li Z."/>
            <person name="Guo J."/>
            <person name="Li S."/>
            <person name="Chen X."/>
            <person name="Wang C."/>
            <person name="Dai X."/>
            <person name="Yang H."/>
            <person name="Song W."/>
            <person name="Hou L."/>
            <person name="Xu J."/>
            <person name="Tong Z."/>
            <person name="Xu A."/>
            <person name="Yuan X."/>
            <person name="Wang W."/>
            <person name="Yang Q."/>
            <person name="Chen L."/>
            <person name="Sun Z."/>
            <person name="Wang K."/>
            <person name="Pan B."/>
            <person name="Chen J."/>
            <person name="Bao Y."/>
            <person name="Liu F."/>
            <person name="Qi X."/>
            <person name="Gang D.R."/>
            <person name="Wen J."/>
            <person name="Li J."/>
        </authorList>
    </citation>
    <scope>NUCLEOTIDE SEQUENCE</scope>
    <source>
        <strain evidence="4">Dzin_1.0</strain>
    </source>
</reference>
<accession>A0A9D5BY26</accession>
<dbReference type="OrthoDB" id="342531at2759"/>
<feature type="region of interest" description="Disordered" evidence="3">
    <location>
        <begin position="1"/>
        <end position="51"/>
    </location>
</feature>
<sequence>MESKKRSADSMEELEDEQHVVADEAAVKSSKESQESIKPMEKLKKRRALDKERHAKGSDFVETLKFKKSSEVLAVTPTLSHSQGLRMDVFSDLASAESSVRKAAAEALVVELRKAQKVFEKVGKKGIEEEVVPLEAKKDEGFENCAPSVIYAIRRLVRGVSSSRECARQGFALGLAVIVGTIPSIRVDSVMKLIDDELKVTAKMEGQDARECLLGRLFAYGSLARSGRISAEWASDNNTTLVKDFISSVVSLAPKKRYLHEPAVSIILEVAAKLPEEALSSQILGAPGMHGWFEKAVVVGDPDVLFFALKLQERGYTGDMVGKLLPSTFSSNSFFSRDHLSSLAPCFKESTFCLPRVHSLWKVLVNILVPEATQTEDKSVRSNSSRKNKKNRKGGGFEEMTKNIRTFCEVVIEESLLMSSHDRKHLAFDILLLLLPRLPVSCIQTVLSPKLVLCLMDILSTKGSLLYNAAQHFVRELINWTGDDDDRRVGVIVSLQKHSSGRFDCITRTQTVKELISKFKTSSGCLLFVQNLMSLFVDEGTLTDEPSDQSQTTDENSELSTPVSDYPAESENADFLKKWVIDTMPRVLKNIKLDSNAKSLPHSELVQFIEAKFRVQTEIMKFLAVQGLFSASLGTEVTSFELQEKFKWPKAAISSALCRMCIEQLMHVLEDAQKMEVSHVLPNGLELNDLGSYFICFLSTLCNIPSVSLYRTLNSEDEEAFKKLQKMEYKLSTEARNIGPGPDANQLLALCYLLIQLLLQVLLHPGEFSEAALELVICCKKAFPAAAHGDSSENEDEFDDNGAPALMDVLVDTFLSLLPHTSGPMFFAIEQVFRYFCDDITDAGLLQMLRVVKKDLKSARHQAPPSDADEDDDDDFLAIEDAEETDDSEHVEGGNSDDHADDSEAMDGVEESDEEVTKNKEVGSEGTNGDEETDDEVEKKDEGNSGGRVGAERTDKESNRHVEDDSDSDDSDGMDDDAMFRMDSYLARIFKERKLASTESAHSQLMPFKLRVLSLLEIYLHRNPGKSQVMTIYSSLAQAFVNYHSVEGSEQLVQRIGAILQKKIFKAKDYPKGEDIQLSTLESLLEKSFKSASRSRYKMVSSLAQQSAFWLLKIIQSRDFPKSKLERVLEIFRQTLTDYFTNKKSRLKAGFVKDIIRRHPWIGFQLFGFLLEKSQTAKSEFRQVKSLELVDCIIKSWISANKRDDSKDAPTKSKFLKKHLPALCELIQQLLSNLPEKQSRRAEVRRFCSQVLHAISALKLHKSFLKTLKPDAYSAFESQLGPAFLKFKNLNE</sequence>
<feature type="compositionally biased region" description="Acidic residues" evidence="3">
    <location>
        <begin position="899"/>
        <end position="914"/>
    </location>
</feature>
<reference evidence="4" key="1">
    <citation type="submission" date="2021-03" db="EMBL/GenBank/DDBJ databases">
        <authorList>
            <person name="Li Z."/>
            <person name="Yang C."/>
        </authorList>
    </citation>
    <scope>NUCLEOTIDE SEQUENCE</scope>
    <source>
        <strain evidence="4">Dzin_1.0</strain>
        <tissue evidence="4">Leaf</tissue>
    </source>
</reference>
<dbReference type="Proteomes" id="UP001085076">
    <property type="component" value="Miscellaneous, Linkage group lg09"/>
</dbReference>
<protein>
    <recommendedName>
        <fullName evidence="6">DNA polymerase V</fullName>
    </recommendedName>
</protein>
<evidence type="ECO:0000256" key="1">
    <source>
        <dbReference type="ARBA" id="ARBA00004123"/>
    </source>
</evidence>
<feature type="region of interest" description="Disordered" evidence="3">
    <location>
        <begin position="883"/>
        <end position="976"/>
    </location>
</feature>
<dbReference type="GO" id="GO:0003677">
    <property type="term" value="F:DNA binding"/>
    <property type="evidence" value="ECO:0007669"/>
    <property type="project" value="InterPro"/>
</dbReference>
<feature type="compositionally biased region" description="Basic and acidic residues" evidence="3">
    <location>
        <begin position="888"/>
        <end position="898"/>
    </location>
</feature>
<feature type="region of interest" description="Disordered" evidence="3">
    <location>
        <begin position="542"/>
        <end position="568"/>
    </location>
</feature>
<feature type="compositionally biased region" description="Acidic residues" evidence="3">
    <location>
        <begin position="964"/>
        <end position="976"/>
    </location>
</feature>
<evidence type="ECO:0000256" key="2">
    <source>
        <dbReference type="ARBA" id="ARBA00023242"/>
    </source>
</evidence>
<dbReference type="PANTHER" id="PTHR13213">
    <property type="entry name" value="MYB-BINDING PROTEIN 1A FAMILY MEMBER"/>
    <property type="match status" value="1"/>
</dbReference>
<keyword evidence="5" id="KW-1185">Reference proteome</keyword>
<proteinExistence type="predicted"/>
<dbReference type="EMBL" id="JAGGNH010000009">
    <property type="protein sequence ID" value="KAJ0962754.1"/>
    <property type="molecule type" value="Genomic_DNA"/>
</dbReference>
<name>A0A9D5BY26_9LILI</name>
<organism evidence="4 5">
    <name type="scientific">Dioscorea zingiberensis</name>
    <dbReference type="NCBI Taxonomy" id="325984"/>
    <lineage>
        <taxon>Eukaryota</taxon>
        <taxon>Viridiplantae</taxon>
        <taxon>Streptophyta</taxon>
        <taxon>Embryophyta</taxon>
        <taxon>Tracheophyta</taxon>
        <taxon>Spermatophyta</taxon>
        <taxon>Magnoliopsida</taxon>
        <taxon>Liliopsida</taxon>
        <taxon>Dioscoreales</taxon>
        <taxon>Dioscoreaceae</taxon>
        <taxon>Dioscorea</taxon>
    </lineage>
</organism>
<feature type="compositionally biased region" description="Basic and acidic residues" evidence="3">
    <location>
        <begin position="950"/>
        <end position="963"/>
    </location>
</feature>
<evidence type="ECO:0000313" key="4">
    <source>
        <dbReference type="EMBL" id="KAJ0962754.1"/>
    </source>
</evidence>
<keyword evidence="2" id="KW-0539">Nucleus</keyword>
<dbReference type="GO" id="GO:0005730">
    <property type="term" value="C:nucleolus"/>
    <property type="evidence" value="ECO:0007669"/>
    <property type="project" value="InterPro"/>
</dbReference>
<comment type="caution">
    <text evidence="4">The sequence shown here is derived from an EMBL/GenBank/DDBJ whole genome shotgun (WGS) entry which is preliminary data.</text>
</comment>
<dbReference type="GO" id="GO:0006355">
    <property type="term" value="P:regulation of DNA-templated transcription"/>
    <property type="evidence" value="ECO:0007669"/>
    <property type="project" value="InterPro"/>
</dbReference>
<evidence type="ECO:0000313" key="5">
    <source>
        <dbReference type="Proteomes" id="UP001085076"/>
    </source>
</evidence>
<feature type="compositionally biased region" description="Basic and acidic residues" evidence="3">
    <location>
        <begin position="17"/>
        <end position="42"/>
    </location>
</feature>
<feature type="compositionally biased region" description="Polar residues" evidence="3">
    <location>
        <begin position="548"/>
        <end position="563"/>
    </location>
</feature>
<dbReference type="InterPro" id="IPR007015">
    <property type="entry name" value="DNA_pol_V/MYBBP1A"/>
</dbReference>
<dbReference type="PANTHER" id="PTHR13213:SF2">
    <property type="entry name" value="MYB-BINDING PROTEIN 1A"/>
    <property type="match status" value="1"/>
</dbReference>
<gene>
    <name evidence="4" type="ORF">J5N97_027876</name>
</gene>
<comment type="subcellular location">
    <subcellularLocation>
        <location evidence="1">Nucleus</location>
    </subcellularLocation>
</comment>